<keyword evidence="2" id="KW-1185">Reference proteome</keyword>
<evidence type="ECO:0000313" key="1">
    <source>
        <dbReference type="EMBL" id="WNR46009.1"/>
    </source>
</evidence>
<dbReference type="InterPro" id="IPR057621">
    <property type="entry name" value="Khk_prokaryotic"/>
</dbReference>
<protein>
    <recommendedName>
        <fullName evidence="3">Carbohydrate kinase PfkB domain-containing protein</fullName>
    </recommendedName>
</protein>
<dbReference type="RefSeq" id="WP_314803245.1">
    <property type="nucleotide sequence ID" value="NZ_CP130319.1"/>
</dbReference>
<reference evidence="1" key="1">
    <citation type="submission" date="2022-02" db="EMBL/GenBank/DDBJ databases">
        <title>Paenibacillus sp. MBLB1832 Whole Genome Shotgun Sequencing.</title>
        <authorList>
            <person name="Hwang C.Y."/>
            <person name="Cho E.-S."/>
            <person name="Seo M.-J."/>
        </authorList>
    </citation>
    <scope>NUCLEOTIDE SEQUENCE</scope>
    <source>
        <strain evidence="1">MBLB1832</strain>
    </source>
</reference>
<name>A0AA96RM20_9BACL</name>
<gene>
    <name evidence="1" type="ORF">MJB10_07915</name>
</gene>
<organism evidence="1 2">
    <name type="scientific">Paenibacillus roseopurpureus</name>
    <dbReference type="NCBI Taxonomy" id="2918901"/>
    <lineage>
        <taxon>Bacteria</taxon>
        <taxon>Bacillati</taxon>
        <taxon>Bacillota</taxon>
        <taxon>Bacilli</taxon>
        <taxon>Bacillales</taxon>
        <taxon>Paenibacillaceae</taxon>
        <taxon>Paenibacillus</taxon>
    </lineage>
</organism>
<dbReference type="InterPro" id="IPR029056">
    <property type="entry name" value="Ribokinase-like"/>
</dbReference>
<dbReference type="AlphaFoldDB" id="A0AA96RM20"/>
<dbReference type="Proteomes" id="UP001304650">
    <property type="component" value="Chromosome"/>
</dbReference>
<dbReference type="EMBL" id="CP130319">
    <property type="protein sequence ID" value="WNR46009.1"/>
    <property type="molecule type" value="Genomic_DNA"/>
</dbReference>
<accession>A0AA96RM20</accession>
<dbReference type="SUPFAM" id="SSF53613">
    <property type="entry name" value="Ribokinase-like"/>
    <property type="match status" value="1"/>
</dbReference>
<evidence type="ECO:0000313" key="2">
    <source>
        <dbReference type="Proteomes" id="UP001304650"/>
    </source>
</evidence>
<dbReference type="Pfam" id="PF25270">
    <property type="entry name" value="Khk"/>
    <property type="match status" value="1"/>
</dbReference>
<proteinExistence type="predicted"/>
<dbReference type="Gene3D" id="3.40.1190.20">
    <property type="match status" value="1"/>
</dbReference>
<sequence>MTRQQQIEALLVELRSRRHGLMNQSVCIGFDGYIDRIVHAVKQRSTPENYTRFHTIAEYANHLQACAGRSGDIEIVPVTEEVGGNAPIMAQAMARLGVPSTCVGTLGEYEIHPVFSNLSHFFNPQSIGKPASTLAIEFSDGKIMLGEIEPLHQVTWEHIKHQLGIQKIAEFFQSSRCFGIVNWSSIYAMDGILRGIIEEVFPLLGDELAEKFVFVDIADPSARSRHDILNLAAILKELNTKAKVVLGLNRKEAGIVYESLGYVDQDQPQEVWAQAIVQDIELHGVVIHSSNRVTGILAGVLGETDVFHLENPARTTGVGDHFNAGFCTGLLLNLSLLQCLHLGNLTASSFLTTGQSPSFDDLLALGECGNPNNEKEVLANESV</sequence>
<dbReference type="KEGG" id="proo:MJB10_07915"/>
<evidence type="ECO:0008006" key="3">
    <source>
        <dbReference type="Google" id="ProtNLM"/>
    </source>
</evidence>